<sequence>MAAAHGSGSVPTVAFTTPPNYAARLAHLLTLKGFKPLSAPTLIVQPTPSTVAALKPHLSPPSLDLFSAVAFPSRTAVAAFSSAAADVPHPLLSPHGDVFTVAALGKDSELIDDSFVHRLCPNPDRIRILVPLTATPNALVQSLEDGRGRRVLCPVPLVVGLVEPPVVPHFLRDLEAKHWVPVRVNAYETRWAGPGCAEEVVEKIEDEALDAIVFTSTAEVEGLLKSFKEFGLDWETAKRRCPNMLVAAHGPITAAGAQMLGVGVDLVSSQFGSFQGVVDALHAEILRLS</sequence>
<gene>
    <name evidence="2" type="ORF">DVH24_029021</name>
</gene>
<dbReference type="SUPFAM" id="SSF69618">
    <property type="entry name" value="HemD-like"/>
    <property type="match status" value="1"/>
</dbReference>
<evidence type="ECO:0000313" key="2">
    <source>
        <dbReference type="EMBL" id="RXH74300.1"/>
    </source>
</evidence>
<dbReference type="PANTHER" id="PTHR38020:SF1">
    <property type="entry name" value="UROPORPHYRINOGEN-III SYNTHASE"/>
    <property type="match status" value="1"/>
</dbReference>
<dbReference type="InterPro" id="IPR003754">
    <property type="entry name" value="4pyrrol_synth_uPrphyn_synth"/>
</dbReference>
<dbReference type="GO" id="GO:0004852">
    <property type="term" value="F:uroporphyrinogen-III synthase activity"/>
    <property type="evidence" value="ECO:0007669"/>
    <property type="project" value="InterPro"/>
</dbReference>
<dbReference type="GO" id="GO:0006782">
    <property type="term" value="P:protoporphyrinogen IX biosynthetic process"/>
    <property type="evidence" value="ECO:0007669"/>
    <property type="project" value="UniProtKB-UniPathway"/>
</dbReference>
<dbReference type="InterPro" id="IPR036108">
    <property type="entry name" value="4pyrrol_syn_uPrphyn_synt_sf"/>
</dbReference>
<reference evidence="2 3" key="1">
    <citation type="submission" date="2018-10" db="EMBL/GenBank/DDBJ databases">
        <title>A high-quality apple genome assembly.</title>
        <authorList>
            <person name="Hu J."/>
        </authorList>
    </citation>
    <scope>NUCLEOTIDE SEQUENCE [LARGE SCALE GENOMIC DNA]</scope>
    <source>
        <strain evidence="3">cv. HFTH1</strain>
        <tissue evidence="2">Young leaf</tissue>
    </source>
</reference>
<dbReference type="Pfam" id="PF02602">
    <property type="entry name" value="HEM4"/>
    <property type="match status" value="1"/>
</dbReference>
<dbReference type="Gene3D" id="3.40.50.10090">
    <property type="match status" value="1"/>
</dbReference>
<evidence type="ECO:0000313" key="3">
    <source>
        <dbReference type="Proteomes" id="UP000290289"/>
    </source>
</evidence>
<organism evidence="2 3">
    <name type="scientific">Malus domestica</name>
    <name type="common">Apple</name>
    <name type="synonym">Pyrus malus</name>
    <dbReference type="NCBI Taxonomy" id="3750"/>
    <lineage>
        <taxon>Eukaryota</taxon>
        <taxon>Viridiplantae</taxon>
        <taxon>Streptophyta</taxon>
        <taxon>Embryophyta</taxon>
        <taxon>Tracheophyta</taxon>
        <taxon>Spermatophyta</taxon>
        <taxon>Magnoliopsida</taxon>
        <taxon>eudicotyledons</taxon>
        <taxon>Gunneridae</taxon>
        <taxon>Pentapetalae</taxon>
        <taxon>rosids</taxon>
        <taxon>fabids</taxon>
        <taxon>Rosales</taxon>
        <taxon>Rosaceae</taxon>
        <taxon>Amygdaloideae</taxon>
        <taxon>Maleae</taxon>
        <taxon>Malus</taxon>
    </lineage>
</organism>
<protein>
    <recommendedName>
        <fullName evidence="1">Tetrapyrrole biosynthesis uroporphyrinogen III synthase domain-containing protein</fullName>
    </recommendedName>
</protein>
<keyword evidence="3" id="KW-1185">Reference proteome</keyword>
<dbReference type="AlphaFoldDB" id="A0A498HU56"/>
<accession>A0A498HU56</accession>
<comment type="caution">
    <text evidence="2">The sequence shown here is derived from an EMBL/GenBank/DDBJ whole genome shotgun (WGS) entry which is preliminary data.</text>
</comment>
<dbReference type="UniPathway" id="UPA00251">
    <property type="reaction ID" value="UER00320"/>
</dbReference>
<evidence type="ECO:0000259" key="1">
    <source>
        <dbReference type="Pfam" id="PF02602"/>
    </source>
</evidence>
<dbReference type="EMBL" id="RDQH01000341">
    <property type="protein sequence ID" value="RXH74300.1"/>
    <property type="molecule type" value="Genomic_DNA"/>
</dbReference>
<dbReference type="STRING" id="3750.A0A498HU56"/>
<name>A0A498HU56_MALDO</name>
<dbReference type="PANTHER" id="PTHR38020">
    <property type="entry name" value="UROPORPHYRINOGEN-III SYNTHASE"/>
    <property type="match status" value="1"/>
</dbReference>
<feature type="domain" description="Tetrapyrrole biosynthesis uroporphyrinogen III synthase" evidence="1">
    <location>
        <begin position="24"/>
        <end position="271"/>
    </location>
</feature>
<dbReference type="Proteomes" id="UP000290289">
    <property type="component" value="Chromosome 15"/>
</dbReference>
<proteinExistence type="predicted"/>